<keyword evidence="5" id="KW-0067">ATP-binding</keyword>
<evidence type="ECO:0000256" key="5">
    <source>
        <dbReference type="ARBA" id="ARBA00022840"/>
    </source>
</evidence>
<evidence type="ECO:0000259" key="7">
    <source>
        <dbReference type="PROSITE" id="PS51072"/>
    </source>
</evidence>
<dbReference type="Gene3D" id="3.40.462.20">
    <property type="match status" value="1"/>
</dbReference>
<dbReference type="PANTHER" id="PTHR27002">
    <property type="entry name" value="RECEPTOR-LIKE SERINE/THREONINE-PROTEIN KINASE SD1-8"/>
    <property type="match status" value="1"/>
</dbReference>
<sequence>MEVRLRPMPHCTDNIFKIQYSIMWSDPDPTLEINYLNQARVMHNFMTPFISKNPSGAFLNYRDLDIGVMTRDNYSEVLLYLHRFSRLKIIHRDLKANNFLLDDYMKPKISGFKLFGMDESEANTSRVIRIRGYMPPEYMLEGSVSTKMDVFGFVICCLKLHGNSGMKAEVGRGLELMDPVGGNKKVILDVVECVNMVVNNNGQIVRSEVVGALKMRTYLSGMSEYKLGLNDRVLLEAQG</sequence>
<dbReference type="AlphaFoldDB" id="A0AA35YMJ1"/>
<dbReference type="PANTHER" id="PTHR27002:SF926">
    <property type="entry name" value="OS07G0535800 PROTEIN"/>
    <property type="match status" value="1"/>
</dbReference>
<keyword evidence="4" id="KW-0418">Kinase</keyword>
<dbReference type="SUPFAM" id="SSF56112">
    <property type="entry name" value="Protein kinase-like (PK-like)"/>
    <property type="match status" value="1"/>
</dbReference>
<dbReference type="PROSITE" id="PS51072">
    <property type="entry name" value="MHD"/>
    <property type="match status" value="1"/>
</dbReference>
<dbReference type="GO" id="GO:0005524">
    <property type="term" value="F:ATP binding"/>
    <property type="evidence" value="ECO:0007669"/>
    <property type="project" value="UniProtKB-KW"/>
</dbReference>
<dbReference type="InterPro" id="IPR036168">
    <property type="entry name" value="AP2_Mu_C_sf"/>
</dbReference>
<dbReference type="InterPro" id="IPR011009">
    <property type="entry name" value="Kinase-like_dom_sf"/>
</dbReference>
<feature type="domain" description="MHD" evidence="7">
    <location>
        <begin position="183"/>
        <end position="239"/>
    </location>
</feature>
<evidence type="ECO:0000313" key="9">
    <source>
        <dbReference type="Proteomes" id="UP001177003"/>
    </source>
</evidence>
<dbReference type="Pfam" id="PF00928">
    <property type="entry name" value="Adap_comp_sub"/>
    <property type="match status" value="1"/>
</dbReference>
<dbReference type="EMBL" id="OX465079">
    <property type="protein sequence ID" value="CAI9276704.1"/>
    <property type="molecule type" value="Genomic_DNA"/>
</dbReference>
<evidence type="ECO:0000259" key="6">
    <source>
        <dbReference type="PROSITE" id="PS50011"/>
    </source>
</evidence>
<evidence type="ECO:0000256" key="2">
    <source>
        <dbReference type="ARBA" id="ARBA00022679"/>
    </source>
</evidence>
<dbReference type="GO" id="GO:0005886">
    <property type="term" value="C:plasma membrane"/>
    <property type="evidence" value="ECO:0007669"/>
    <property type="project" value="TreeGrafter"/>
</dbReference>
<evidence type="ECO:0000256" key="4">
    <source>
        <dbReference type="ARBA" id="ARBA00022777"/>
    </source>
</evidence>
<keyword evidence="1" id="KW-0723">Serine/threonine-protein kinase</keyword>
<dbReference type="Gene3D" id="2.60.40.1170">
    <property type="entry name" value="Mu homology domain, subdomain B"/>
    <property type="match status" value="1"/>
</dbReference>
<protein>
    <recommendedName>
        <fullName evidence="10">Protein kinase domain-containing protein</fullName>
    </recommendedName>
</protein>
<dbReference type="PROSITE" id="PS50011">
    <property type="entry name" value="PROTEIN_KINASE_DOM"/>
    <property type="match status" value="1"/>
</dbReference>
<dbReference type="Proteomes" id="UP001177003">
    <property type="component" value="Chromosome 3"/>
</dbReference>
<keyword evidence="2" id="KW-0808">Transferase</keyword>
<dbReference type="InterPro" id="IPR008271">
    <property type="entry name" value="Ser/Thr_kinase_AS"/>
</dbReference>
<dbReference type="InterPro" id="IPR028565">
    <property type="entry name" value="MHD"/>
</dbReference>
<dbReference type="Gene3D" id="1.10.510.10">
    <property type="entry name" value="Transferase(Phosphotransferase) domain 1"/>
    <property type="match status" value="1"/>
</dbReference>
<evidence type="ECO:0000256" key="3">
    <source>
        <dbReference type="ARBA" id="ARBA00022741"/>
    </source>
</evidence>
<dbReference type="SUPFAM" id="SSF49447">
    <property type="entry name" value="Second domain of Mu2 adaptin subunit (ap50) of ap2 adaptor"/>
    <property type="match status" value="1"/>
</dbReference>
<gene>
    <name evidence="8" type="ORF">LSALG_LOCUS16672</name>
</gene>
<evidence type="ECO:0008006" key="10">
    <source>
        <dbReference type="Google" id="ProtNLM"/>
    </source>
</evidence>
<reference evidence="8" key="1">
    <citation type="submission" date="2023-04" db="EMBL/GenBank/DDBJ databases">
        <authorList>
            <person name="Vijverberg K."/>
            <person name="Xiong W."/>
            <person name="Schranz E."/>
        </authorList>
    </citation>
    <scope>NUCLEOTIDE SEQUENCE</scope>
</reference>
<proteinExistence type="predicted"/>
<dbReference type="GO" id="GO:0004674">
    <property type="term" value="F:protein serine/threonine kinase activity"/>
    <property type="evidence" value="ECO:0007669"/>
    <property type="project" value="UniProtKB-KW"/>
</dbReference>
<keyword evidence="9" id="KW-1185">Reference proteome</keyword>
<evidence type="ECO:0000313" key="8">
    <source>
        <dbReference type="EMBL" id="CAI9276704.1"/>
    </source>
</evidence>
<dbReference type="InterPro" id="IPR000719">
    <property type="entry name" value="Prot_kinase_dom"/>
</dbReference>
<organism evidence="8 9">
    <name type="scientific">Lactuca saligna</name>
    <name type="common">Willowleaf lettuce</name>
    <dbReference type="NCBI Taxonomy" id="75948"/>
    <lineage>
        <taxon>Eukaryota</taxon>
        <taxon>Viridiplantae</taxon>
        <taxon>Streptophyta</taxon>
        <taxon>Embryophyta</taxon>
        <taxon>Tracheophyta</taxon>
        <taxon>Spermatophyta</taxon>
        <taxon>Magnoliopsida</taxon>
        <taxon>eudicotyledons</taxon>
        <taxon>Gunneridae</taxon>
        <taxon>Pentapetalae</taxon>
        <taxon>asterids</taxon>
        <taxon>campanulids</taxon>
        <taxon>Asterales</taxon>
        <taxon>Asteraceae</taxon>
        <taxon>Cichorioideae</taxon>
        <taxon>Cichorieae</taxon>
        <taxon>Lactucinae</taxon>
        <taxon>Lactuca</taxon>
    </lineage>
</organism>
<dbReference type="Pfam" id="PF00069">
    <property type="entry name" value="Pkinase"/>
    <property type="match status" value="1"/>
</dbReference>
<name>A0AA35YMJ1_LACSI</name>
<feature type="domain" description="Protein kinase" evidence="6">
    <location>
        <begin position="1"/>
        <end position="239"/>
    </location>
</feature>
<evidence type="ECO:0000256" key="1">
    <source>
        <dbReference type="ARBA" id="ARBA00022527"/>
    </source>
</evidence>
<dbReference type="PROSITE" id="PS00108">
    <property type="entry name" value="PROTEIN_KINASE_ST"/>
    <property type="match status" value="1"/>
</dbReference>
<accession>A0AA35YMJ1</accession>
<keyword evidence="3" id="KW-0547">Nucleotide-binding</keyword>